<protein>
    <submittedName>
        <fullName evidence="3">Uncharacterized protein</fullName>
    </submittedName>
</protein>
<gene>
    <name evidence="3" type="ORF">LPJ53_001309</name>
</gene>
<feature type="compositionally biased region" description="Low complexity" evidence="1">
    <location>
        <begin position="7"/>
        <end position="16"/>
    </location>
</feature>
<feature type="transmembrane region" description="Helical" evidence="2">
    <location>
        <begin position="348"/>
        <end position="375"/>
    </location>
</feature>
<dbReference type="EMBL" id="JANBOJ010000032">
    <property type="protein sequence ID" value="KAJ1724409.1"/>
    <property type="molecule type" value="Genomic_DNA"/>
</dbReference>
<reference evidence="3" key="1">
    <citation type="submission" date="2022-07" db="EMBL/GenBank/DDBJ databases">
        <title>Phylogenomic reconstructions and comparative analyses of Kickxellomycotina fungi.</title>
        <authorList>
            <person name="Reynolds N.K."/>
            <person name="Stajich J.E."/>
            <person name="Barry K."/>
            <person name="Grigoriev I.V."/>
            <person name="Crous P."/>
            <person name="Smith M.E."/>
        </authorList>
    </citation>
    <scope>NUCLEOTIDE SEQUENCE</scope>
    <source>
        <strain evidence="3">NBRC 32514</strain>
    </source>
</reference>
<name>A0A9W7Y0A1_9FUNG</name>
<dbReference type="AlphaFoldDB" id="A0A9W7Y0A1"/>
<evidence type="ECO:0000313" key="4">
    <source>
        <dbReference type="Proteomes" id="UP001149813"/>
    </source>
</evidence>
<dbReference type="OrthoDB" id="10039566at2759"/>
<keyword evidence="2" id="KW-1133">Transmembrane helix</keyword>
<sequence length="780" mass="84140">MDRDDSNNNSNSGNTDPSDDRDQDRNKLICLDTESSICLAFDRSLYNSLDLDIGQNIHMVPAMGTSSETHFIPHVREVNGSSDSHQNVQHNAEAKLKAINSSCSGISSSNPASMMTADMAYAGDTEDFLHGSSDIEINTDMDRELQAAVDMILTGESADSDAGAVAEANPPRPSRHRAFLNANAILGSARVLTGKLFKANGNTFVPVDLQSQQEQQQQQGQNPQPVEQPQMHDFEQTRSLNSSVVPLTGDMFEPAAAQRKFPRLRGLLGTRFARNRTESPAYSEGDTSMSSLEKDATERKIVGVVPEGKTTVRAACCLPEPVASTPSSGPRFLRPAVQFIQKRPVASLGITLSVLLALLAVIIVVLVVCVFPFLMRTTLQDVAVILTEVHAVPPSEVSRELLVGRNSEMAAGHRNHGRMAVEMHHLGVLSVHGSGHVSPKENWARELQSSAVSSPLVRSSAVEHNGVSLHTASAKSSATRNGHHRSNQLRHETMENIASASHSPASAFVAQAMRRATTIEDVVTLTNVAMSTVHVPPPSLERSVASVHPTQSFSLVAPSNTHSGSATVRDAGSLDSVKDATIASSTYMMQLAGNLTSGGPIGVSIEFTEPLRLLWRDVEVGVINNPEKIYISGRGTTQFTWPPFEVAVPGSLSRRDEAAASHRDLGRPHTRAAVHSSAPSDAEFAAIAQRRTMDGNAPLLGRSIDGLRYRDIDDSGYVREGMTNWFAAIQAHLPFTMQWRSRVKLSALGLHTKDILFDKTVNIVCGEARNCTIDGSAFAT</sequence>
<feature type="region of interest" description="Disordered" evidence="1">
    <location>
        <begin position="1"/>
        <end position="23"/>
    </location>
</feature>
<organism evidence="3 4">
    <name type="scientific">Coemansia erecta</name>
    <dbReference type="NCBI Taxonomy" id="147472"/>
    <lineage>
        <taxon>Eukaryota</taxon>
        <taxon>Fungi</taxon>
        <taxon>Fungi incertae sedis</taxon>
        <taxon>Zoopagomycota</taxon>
        <taxon>Kickxellomycotina</taxon>
        <taxon>Kickxellomycetes</taxon>
        <taxon>Kickxellales</taxon>
        <taxon>Kickxellaceae</taxon>
        <taxon>Coemansia</taxon>
    </lineage>
</organism>
<dbReference type="Proteomes" id="UP001149813">
    <property type="component" value="Unassembled WGS sequence"/>
</dbReference>
<evidence type="ECO:0000256" key="2">
    <source>
        <dbReference type="SAM" id="Phobius"/>
    </source>
</evidence>
<keyword evidence="2" id="KW-0472">Membrane</keyword>
<accession>A0A9W7Y0A1</accession>
<keyword evidence="2" id="KW-0812">Transmembrane</keyword>
<keyword evidence="4" id="KW-1185">Reference proteome</keyword>
<comment type="caution">
    <text evidence="3">The sequence shown here is derived from an EMBL/GenBank/DDBJ whole genome shotgun (WGS) entry which is preliminary data.</text>
</comment>
<evidence type="ECO:0000313" key="3">
    <source>
        <dbReference type="EMBL" id="KAJ1724409.1"/>
    </source>
</evidence>
<evidence type="ECO:0000256" key="1">
    <source>
        <dbReference type="SAM" id="MobiDB-lite"/>
    </source>
</evidence>
<proteinExistence type="predicted"/>
<feature type="region of interest" description="Disordered" evidence="1">
    <location>
        <begin position="210"/>
        <end position="229"/>
    </location>
</feature>